<organism evidence="2 3">
    <name type="scientific">Handroanthus impetiginosus</name>
    <dbReference type="NCBI Taxonomy" id="429701"/>
    <lineage>
        <taxon>Eukaryota</taxon>
        <taxon>Viridiplantae</taxon>
        <taxon>Streptophyta</taxon>
        <taxon>Embryophyta</taxon>
        <taxon>Tracheophyta</taxon>
        <taxon>Spermatophyta</taxon>
        <taxon>Magnoliopsida</taxon>
        <taxon>eudicotyledons</taxon>
        <taxon>Gunneridae</taxon>
        <taxon>Pentapetalae</taxon>
        <taxon>asterids</taxon>
        <taxon>lamiids</taxon>
        <taxon>Lamiales</taxon>
        <taxon>Bignoniaceae</taxon>
        <taxon>Crescentiina</taxon>
        <taxon>Tabebuia alliance</taxon>
        <taxon>Handroanthus</taxon>
    </lineage>
</organism>
<feature type="compositionally biased region" description="Basic and acidic residues" evidence="1">
    <location>
        <begin position="186"/>
        <end position="197"/>
    </location>
</feature>
<dbReference type="PANTHER" id="PTHR36607:SF23">
    <property type="entry name" value="AMINOTRANSFERASE-LIKE PLANT MOBILE DOMAIN-CONTAINING PROTEIN"/>
    <property type="match status" value="1"/>
</dbReference>
<name>A0A2G9IA31_9LAMI</name>
<evidence type="ECO:0000313" key="2">
    <source>
        <dbReference type="EMBL" id="PIN26615.1"/>
    </source>
</evidence>
<feature type="region of interest" description="Disordered" evidence="1">
    <location>
        <begin position="160"/>
        <end position="217"/>
    </location>
</feature>
<proteinExistence type="predicted"/>
<evidence type="ECO:0000256" key="1">
    <source>
        <dbReference type="SAM" id="MobiDB-lite"/>
    </source>
</evidence>
<evidence type="ECO:0000313" key="3">
    <source>
        <dbReference type="Proteomes" id="UP000231279"/>
    </source>
</evidence>
<protein>
    <submittedName>
        <fullName evidence="2">Uncharacterized protein</fullName>
    </submittedName>
</protein>
<sequence>MTQFFGKSGARNFDPKEAHKRIHKGNSAHWTYNMITKNQNLLFVNGGKAKELEQNYFIAIRWNYLTLRQGERFVIEPYSHHRFSRQFGYYQVVLRVLKCDFRQANLEDRLRYWRLYYFDENLENLISMKPIVRVENNDQDKGANPPIDKDHDVQIVKITESHEANKGKSASHPIEESSTNRHWKSPKRDSKTFKQTEVDGNETRSNQTQAFAKKVIS</sequence>
<dbReference type="PANTHER" id="PTHR36607">
    <property type="entry name" value="1,2-DIHYDROXY-3-KETO-5-METHYLTHIOPENTENE DIOXYGENASE 4"/>
    <property type="match status" value="1"/>
</dbReference>
<reference evidence="3" key="1">
    <citation type="journal article" date="2018" name="Gigascience">
        <title>Genome assembly of the Pink Ipe (Handroanthus impetiginosus, Bignoniaceae), a highly valued, ecologically keystone Neotropical timber forest tree.</title>
        <authorList>
            <person name="Silva-Junior O.B."/>
            <person name="Grattapaglia D."/>
            <person name="Novaes E."/>
            <person name="Collevatti R.G."/>
        </authorList>
    </citation>
    <scope>NUCLEOTIDE SEQUENCE [LARGE SCALE GENOMIC DNA]</scope>
    <source>
        <strain evidence="3">cv. UFG-1</strain>
    </source>
</reference>
<comment type="caution">
    <text evidence="2">The sequence shown here is derived from an EMBL/GenBank/DDBJ whole genome shotgun (WGS) entry which is preliminary data.</text>
</comment>
<dbReference type="Proteomes" id="UP000231279">
    <property type="component" value="Unassembled WGS sequence"/>
</dbReference>
<keyword evidence="3" id="KW-1185">Reference proteome</keyword>
<dbReference type="EMBL" id="NKXS01000070">
    <property type="protein sequence ID" value="PIN26615.1"/>
    <property type="molecule type" value="Genomic_DNA"/>
</dbReference>
<gene>
    <name evidence="2" type="ORF">CDL12_00626</name>
</gene>
<dbReference type="AlphaFoldDB" id="A0A2G9IA31"/>
<accession>A0A2G9IA31</accession>